<dbReference type="EMBL" id="JAMKPW020000017">
    <property type="protein sequence ID" value="KAK8209054.1"/>
    <property type="molecule type" value="Genomic_DNA"/>
</dbReference>
<sequence>MALTGSGRSLSGLLPKPKYTGDDEELPSHTQQKGPRIVGAHEVESQQLVVKRTGPPPYGQRSAWRPRAPEDFGDGGAFPEIAVAQYPLDMGRKQQSSSNALALQVDGEGKVKYDAIARRGHNEKRIIHASFKDLIPLRQRADAGEINLERPSEEEVQATKERTQQALATLVSGTLAAQKPKNVKGTSRKEPTFVRYTPANQMGDNSKKQDRIMKIVERQQDPMEPPKFKHKKIPRGPPSPPPPVMHSPPRKLTAEDQEAWRIPPPVSNWKNPKGYTVPLDKRLAADGRGLQDVTINDKFAQFAEALFTADRHAREEVKQRALMQQRLAEKEKQQKEENLRQLAQKAREDRAAAQGGRRTSRDDRSPVSDRSRSRSASYSSRSASPDSEEEDRIERERIRAERRQANQRELRQKNMGHERKLQMMAREQNRDISEKVALGLAKPTQSKETMYDSRLFNQSSGFAAGFNEDQAYDKPLFADRDALNSIYRPSMNDDEEDAGETLEQIQGTKRFETLGRAPKEGFKGAGTAEAREGPVMFERDRGDDPFGVDQMIADAQKAAGSGSGGQSSGTKRYGLVEKEDEPRESKRARVDDSD</sequence>
<evidence type="ECO:0000313" key="2">
    <source>
        <dbReference type="Proteomes" id="UP001320706"/>
    </source>
</evidence>
<proteinExistence type="predicted"/>
<organism evidence="1 2">
    <name type="scientific">Zalaria obscura</name>
    <dbReference type="NCBI Taxonomy" id="2024903"/>
    <lineage>
        <taxon>Eukaryota</taxon>
        <taxon>Fungi</taxon>
        <taxon>Dikarya</taxon>
        <taxon>Ascomycota</taxon>
        <taxon>Pezizomycotina</taxon>
        <taxon>Dothideomycetes</taxon>
        <taxon>Dothideomycetidae</taxon>
        <taxon>Dothideales</taxon>
        <taxon>Zalariaceae</taxon>
        <taxon>Zalaria</taxon>
    </lineage>
</organism>
<name>A0ACC3SDA1_9PEZI</name>
<keyword evidence="2" id="KW-1185">Reference proteome</keyword>
<comment type="caution">
    <text evidence="1">The sequence shown here is derived from an EMBL/GenBank/DDBJ whole genome shotgun (WGS) entry which is preliminary data.</text>
</comment>
<dbReference type="Proteomes" id="UP001320706">
    <property type="component" value="Unassembled WGS sequence"/>
</dbReference>
<accession>A0ACC3SDA1</accession>
<gene>
    <name evidence="1" type="primary">PRP45</name>
    <name evidence="1" type="ORF">M8818_003747</name>
</gene>
<reference evidence="1" key="1">
    <citation type="submission" date="2024-02" db="EMBL/GenBank/DDBJ databases">
        <title>Metagenome Assembled Genome of Zalaria obscura JY119.</title>
        <authorList>
            <person name="Vighnesh L."/>
            <person name="Jagadeeshwari U."/>
            <person name="Venkata Ramana C."/>
            <person name="Sasikala C."/>
        </authorList>
    </citation>
    <scope>NUCLEOTIDE SEQUENCE</scope>
    <source>
        <strain evidence="1">JY119</strain>
    </source>
</reference>
<evidence type="ECO:0000313" key="1">
    <source>
        <dbReference type="EMBL" id="KAK8209054.1"/>
    </source>
</evidence>
<protein>
    <submittedName>
        <fullName evidence="1">mRNA splicing protein</fullName>
    </submittedName>
</protein>